<proteinExistence type="inferred from homology"/>
<dbReference type="Pfam" id="PF00106">
    <property type="entry name" value="adh_short"/>
    <property type="match status" value="1"/>
</dbReference>
<dbReference type="PROSITE" id="PS00061">
    <property type="entry name" value="ADH_SHORT"/>
    <property type="match status" value="1"/>
</dbReference>
<dbReference type="Gene3D" id="3.40.50.720">
    <property type="entry name" value="NAD(P)-binding Rossmann-like Domain"/>
    <property type="match status" value="1"/>
</dbReference>
<keyword evidence="4" id="KW-1133">Transmembrane helix</keyword>
<dbReference type="GO" id="GO:0016491">
    <property type="term" value="F:oxidoreductase activity"/>
    <property type="evidence" value="ECO:0007669"/>
    <property type="project" value="UniProtKB-KW"/>
</dbReference>
<organism evidence="5 6">
    <name type="scientific">Paraburkholderia tropica</name>
    <dbReference type="NCBI Taxonomy" id="92647"/>
    <lineage>
        <taxon>Bacteria</taxon>
        <taxon>Pseudomonadati</taxon>
        <taxon>Pseudomonadota</taxon>
        <taxon>Betaproteobacteria</taxon>
        <taxon>Burkholderiales</taxon>
        <taxon>Burkholderiaceae</taxon>
        <taxon>Paraburkholderia</taxon>
    </lineage>
</organism>
<dbReference type="PRINTS" id="PR00080">
    <property type="entry name" value="SDRFAMILY"/>
</dbReference>
<protein>
    <submittedName>
        <fullName evidence="5">Short-chain dehydrogenase</fullName>
    </submittedName>
</protein>
<keyword evidence="4" id="KW-0472">Membrane</keyword>
<evidence type="ECO:0000256" key="4">
    <source>
        <dbReference type="SAM" id="Phobius"/>
    </source>
</evidence>
<dbReference type="GO" id="GO:0016020">
    <property type="term" value="C:membrane"/>
    <property type="evidence" value="ECO:0007669"/>
    <property type="project" value="TreeGrafter"/>
</dbReference>
<evidence type="ECO:0000256" key="1">
    <source>
        <dbReference type="ARBA" id="ARBA00006484"/>
    </source>
</evidence>
<dbReference type="RefSeq" id="WP_074987322.1">
    <property type="nucleotide sequence ID" value="NZ_CADFGN010000020.1"/>
</dbReference>
<comment type="caution">
    <text evidence="5">The sequence shown here is derived from an EMBL/GenBank/DDBJ whole genome shotgun (WGS) entry which is preliminary data.</text>
</comment>
<dbReference type="InterPro" id="IPR020904">
    <property type="entry name" value="Sc_DH/Rdtase_CS"/>
</dbReference>
<evidence type="ECO:0000313" key="6">
    <source>
        <dbReference type="Proteomes" id="UP000183529"/>
    </source>
</evidence>
<dbReference type="AlphaFoldDB" id="A0AAQ1JY44"/>
<dbReference type="PANTHER" id="PTHR44196">
    <property type="entry name" value="DEHYDROGENASE/REDUCTASE SDR FAMILY MEMBER 7B"/>
    <property type="match status" value="1"/>
</dbReference>
<feature type="transmembrane region" description="Helical" evidence="4">
    <location>
        <begin position="314"/>
        <end position="332"/>
    </location>
</feature>
<dbReference type="PANTHER" id="PTHR44196:SF1">
    <property type="entry name" value="DEHYDROGENASE_REDUCTASE SDR FAMILY MEMBER 7B"/>
    <property type="match status" value="1"/>
</dbReference>
<dbReference type="NCBIfam" id="NF005495">
    <property type="entry name" value="PRK07109.1"/>
    <property type="match status" value="1"/>
</dbReference>
<dbReference type="SUPFAM" id="SSF51735">
    <property type="entry name" value="NAD(P)-binding Rossmann-fold domains"/>
    <property type="match status" value="1"/>
</dbReference>
<evidence type="ECO:0000313" key="5">
    <source>
        <dbReference type="EMBL" id="SEK14197.1"/>
    </source>
</evidence>
<dbReference type="InterPro" id="IPR036291">
    <property type="entry name" value="NAD(P)-bd_dom_sf"/>
</dbReference>
<evidence type="ECO:0000256" key="3">
    <source>
        <dbReference type="RuleBase" id="RU000363"/>
    </source>
</evidence>
<keyword evidence="2" id="KW-0560">Oxidoreductase</keyword>
<sequence>MARNKLKVVITGGSAGVGRAAAEAFAQHGHDVALIARDPARLERAANELAGRYGVRALALPADVANAEAVDGAAEAALQAFGRLDVWVNVAMATAFAPVAALNARDIERGTQVTYLGQVNGMLAALRCMRAAGHSGRGTIVNVGSALSYRAVPLQSVYCGAKFAIRGFTDALRSELLHDGVDIHLTMVDLPAINTPQFDWAMNLTGRRARPVPPVFQPEVAARAIYFAATHRRRQVWVGWSTAKAILANRFAPGLLDRYLARAGYRGQITGEPLPPDAPSNLYTPVPGDYGAHGRFDDEARARSLEMFTDRHRSAAIAATICAFGCGVLWVWRRNRR</sequence>
<dbReference type="InterPro" id="IPR002347">
    <property type="entry name" value="SDR_fam"/>
</dbReference>
<reference evidence="5 6" key="1">
    <citation type="submission" date="2016-10" db="EMBL/GenBank/DDBJ databases">
        <authorList>
            <person name="Varghese N."/>
            <person name="Submissions S."/>
        </authorList>
    </citation>
    <scope>NUCLEOTIDE SEQUENCE [LARGE SCALE GENOMIC DNA]</scope>
    <source>
        <strain evidence="5 6">LMG 22274</strain>
    </source>
</reference>
<dbReference type="Proteomes" id="UP000183529">
    <property type="component" value="Unassembled WGS sequence"/>
</dbReference>
<evidence type="ECO:0000256" key="2">
    <source>
        <dbReference type="ARBA" id="ARBA00023002"/>
    </source>
</evidence>
<keyword evidence="4" id="KW-0812">Transmembrane</keyword>
<dbReference type="EMBL" id="FNZM01000027">
    <property type="protein sequence ID" value="SEK14197.1"/>
    <property type="molecule type" value="Genomic_DNA"/>
</dbReference>
<comment type="similarity">
    <text evidence="1 3">Belongs to the short-chain dehydrogenases/reductases (SDR) family.</text>
</comment>
<name>A0AAQ1JY44_9BURK</name>
<gene>
    <name evidence="5" type="ORF">SAMN05216550_12736</name>
</gene>
<accession>A0AAQ1JY44</accession>
<dbReference type="PRINTS" id="PR00081">
    <property type="entry name" value="GDHRDH"/>
</dbReference>